<evidence type="ECO:0000313" key="1">
    <source>
        <dbReference type="EMBL" id="RAR07982.1"/>
    </source>
</evidence>
<keyword evidence="2" id="KW-1185">Reference proteome</keyword>
<reference evidence="2" key="1">
    <citation type="submission" date="2018-05" db="EMBL/GenBank/DDBJ databases">
        <title>Draft genome sequence of Stemphylium lycopersici strain CIDEFI 213.</title>
        <authorList>
            <person name="Medina R."/>
            <person name="Franco M.E.E."/>
            <person name="Lucentini C.G."/>
            <person name="Saparrat M.C.N."/>
            <person name="Balatti P.A."/>
        </authorList>
    </citation>
    <scope>NUCLEOTIDE SEQUENCE [LARGE SCALE GENOMIC DNA]</scope>
    <source>
        <strain evidence="2">CIDEFI 213</strain>
    </source>
</reference>
<accession>A0A364MZE4</accession>
<dbReference type="InterPro" id="IPR017853">
    <property type="entry name" value="GH"/>
</dbReference>
<dbReference type="Gene3D" id="3.20.20.80">
    <property type="entry name" value="Glycosidases"/>
    <property type="match status" value="1"/>
</dbReference>
<evidence type="ECO:0000313" key="2">
    <source>
        <dbReference type="Proteomes" id="UP000249619"/>
    </source>
</evidence>
<proteinExistence type="predicted"/>
<dbReference type="AlphaFoldDB" id="A0A364MZE4"/>
<protein>
    <submittedName>
        <fullName evidence="1">Uncharacterized protein</fullName>
    </submittedName>
</protein>
<dbReference type="Proteomes" id="UP000249619">
    <property type="component" value="Unassembled WGS sequence"/>
</dbReference>
<sequence length="354" mass="39105">MRYRGIVYDVGLHFEEGKLSIEPFSPTLVAHDMKTIAHSLHAKAVRIEGEPIYRLVTASQAAHAQGLTVFFNPWKMNATVEETCAYVKEAAIAAEQLRTSGTDIVLVAGCEYTIFSKGVFPGDTFNERVTWLGEQLTSTKGADMHQNLPISIREKSDKLNQVLHTLVETIRPIFHGTVTYSAGTWEGVDWSIFDMIGIDYYRRDETEQAYLSGLDHHRVAGKPLIVMELGCCAYEGAAKRGDGGFVLLKGTNPDGTGIFQDDAVPTRSEREQADYMSTQLGLLEKGGVDGAFAFVFSFPCMPIGEGAKDMDMMSFSLVKTFPKSDERASAMPPWKEKEAFWRVAEIFGSAENSG</sequence>
<dbReference type="EMBL" id="QGDH01000093">
    <property type="protein sequence ID" value="RAR07982.1"/>
    <property type="molecule type" value="Genomic_DNA"/>
</dbReference>
<comment type="caution">
    <text evidence="1">The sequence shown here is derived from an EMBL/GenBank/DDBJ whole genome shotgun (WGS) entry which is preliminary data.</text>
</comment>
<organism evidence="1 2">
    <name type="scientific">Stemphylium lycopersici</name>
    <name type="common">Tomato gray leaf spot disease fungus</name>
    <name type="synonym">Thyrospora lycopersici</name>
    <dbReference type="NCBI Taxonomy" id="183478"/>
    <lineage>
        <taxon>Eukaryota</taxon>
        <taxon>Fungi</taxon>
        <taxon>Dikarya</taxon>
        <taxon>Ascomycota</taxon>
        <taxon>Pezizomycotina</taxon>
        <taxon>Dothideomycetes</taxon>
        <taxon>Pleosporomycetidae</taxon>
        <taxon>Pleosporales</taxon>
        <taxon>Pleosporineae</taxon>
        <taxon>Pleosporaceae</taxon>
        <taxon>Stemphylium</taxon>
    </lineage>
</organism>
<name>A0A364MZE4_STELY</name>
<gene>
    <name evidence="1" type="ORF">DDE83_006227</name>
</gene>
<dbReference type="SUPFAM" id="SSF51445">
    <property type="entry name" value="(Trans)glycosidases"/>
    <property type="match status" value="1"/>
</dbReference>